<dbReference type="AlphaFoldDB" id="A0AA38R996"/>
<feature type="compositionally biased region" description="Low complexity" evidence="1">
    <location>
        <begin position="212"/>
        <end position="225"/>
    </location>
</feature>
<dbReference type="EMBL" id="JANBVN010000293">
    <property type="protein sequence ID" value="KAJ9129956.1"/>
    <property type="molecule type" value="Genomic_DNA"/>
</dbReference>
<dbReference type="InterPro" id="IPR027417">
    <property type="entry name" value="P-loop_NTPase"/>
</dbReference>
<feature type="region of interest" description="Disordered" evidence="1">
    <location>
        <begin position="166"/>
        <end position="254"/>
    </location>
</feature>
<reference evidence="2" key="1">
    <citation type="submission" date="2022-07" db="EMBL/GenBank/DDBJ databases">
        <title>Fungi with potential for degradation of polypropylene.</title>
        <authorList>
            <person name="Gostincar C."/>
        </authorList>
    </citation>
    <scope>NUCLEOTIDE SEQUENCE</scope>
    <source>
        <strain evidence="2">EXF-13287</strain>
    </source>
</reference>
<feature type="compositionally biased region" description="Polar residues" evidence="1">
    <location>
        <begin position="317"/>
        <end position="328"/>
    </location>
</feature>
<protein>
    <submittedName>
        <fullName evidence="2">Uncharacterized protein</fullName>
    </submittedName>
</protein>
<comment type="caution">
    <text evidence="2">The sequence shown here is derived from an EMBL/GenBank/DDBJ whole genome shotgun (WGS) entry which is preliminary data.</text>
</comment>
<gene>
    <name evidence="2" type="ORF">NKR19_g10107</name>
</gene>
<feature type="compositionally biased region" description="Low complexity" evidence="1">
    <location>
        <begin position="329"/>
        <end position="364"/>
    </location>
</feature>
<dbReference type="Proteomes" id="UP001174691">
    <property type="component" value="Unassembled WGS sequence"/>
</dbReference>
<organism evidence="2 3">
    <name type="scientific">Coniochaeta hoffmannii</name>
    <dbReference type="NCBI Taxonomy" id="91930"/>
    <lineage>
        <taxon>Eukaryota</taxon>
        <taxon>Fungi</taxon>
        <taxon>Dikarya</taxon>
        <taxon>Ascomycota</taxon>
        <taxon>Pezizomycotina</taxon>
        <taxon>Sordariomycetes</taxon>
        <taxon>Sordariomycetidae</taxon>
        <taxon>Coniochaetales</taxon>
        <taxon>Coniochaetaceae</taxon>
        <taxon>Coniochaeta</taxon>
    </lineage>
</organism>
<evidence type="ECO:0000256" key="1">
    <source>
        <dbReference type="SAM" id="MobiDB-lite"/>
    </source>
</evidence>
<keyword evidence="3" id="KW-1185">Reference proteome</keyword>
<feature type="compositionally biased region" description="Basic and acidic residues" evidence="1">
    <location>
        <begin position="188"/>
        <end position="203"/>
    </location>
</feature>
<proteinExistence type="predicted"/>
<name>A0AA38R996_9PEZI</name>
<evidence type="ECO:0000313" key="2">
    <source>
        <dbReference type="EMBL" id="KAJ9129956.1"/>
    </source>
</evidence>
<feature type="compositionally biased region" description="Low complexity" evidence="1">
    <location>
        <begin position="167"/>
        <end position="180"/>
    </location>
</feature>
<sequence>MDTGLSDTSSEASYFEQEPISGAVLLDQELLHREACEAWGNILTGCSELDNYVLLGGLARGGIVGLSSEDESFGLLLGFQTIARLLVMRRDGDVSQHPSATIITTLSHAELLPTLRSVLKGQEDTLPGLGDVKSRMKSALEHISISRVFDFDGLREALDELDRPIDAGQPQAQAGGQMAAEEYDEAREEPHTASRRHAEPEIRDSEDEDEASSLSSPASIQQPPSTNLPRDDKLHHSPSPRPIQPQPQRRATAPDIVLITNLTVLITSLYTSRDRKHAHRMLRHLSSRLRYLSRSPSHGGPLFILLNSTTSKSSSSQNPRGTLNSVRQAASNHHPSSAPSTPRSQSSTTTIPSSHSLPHSPSNTQLPPPDQLTSLHPGGTEDSHSAILSLFNPPPPDPVEERGEVDEYGYARHPNPDFALLSRLSRRNKPFFGLRFDGLVDVHLLATRIPKTDGDAEVYFAGLGADGGTGNVVVGEDGVGLVWVVEVLSDRLGIWVEDPEGEVEKLGMDWGGKGEGRIGRRFSREQRWAGVEVREEGCGGVRVVDVSR</sequence>
<dbReference type="Gene3D" id="3.40.50.300">
    <property type="entry name" value="P-loop containing nucleotide triphosphate hydrolases"/>
    <property type="match status" value="1"/>
</dbReference>
<evidence type="ECO:0000313" key="3">
    <source>
        <dbReference type="Proteomes" id="UP001174691"/>
    </source>
</evidence>
<accession>A0AA38R996</accession>
<feature type="region of interest" description="Disordered" evidence="1">
    <location>
        <begin position="310"/>
        <end position="402"/>
    </location>
</feature>